<dbReference type="SUPFAM" id="SSF53901">
    <property type="entry name" value="Thiolase-like"/>
    <property type="match status" value="2"/>
</dbReference>
<evidence type="ECO:0000256" key="16">
    <source>
        <dbReference type="RuleBase" id="RU003694"/>
    </source>
</evidence>
<dbReference type="Pfam" id="PF00109">
    <property type="entry name" value="ketoacyl-synt"/>
    <property type="match status" value="1"/>
</dbReference>
<accession>A0A267MJC5</accession>
<evidence type="ECO:0000256" key="10">
    <source>
        <dbReference type="ARBA" id="ARBA00023315"/>
    </source>
</evidence>
<name>A0A267MJC5_9FIRM</name>
<dbReference type="RefSeq" id="WP_095134247.1">
    <property type="nucleotide sequence ID" value="NZ_NIBG01000011.1"/>
</dbReference>
<comment type="function">
    <text evidence="11 14">Involved in the type II fatty acid elongation cycle. Catalyzes the elongation of a wide range of acyl-ACP by the addition of two carbons from malonyl-ACP to an acyl acceptor. Can efficiently catalyze the conversion of palmitoleoyl-ACP (cis-hexadec-9-enoyl-ACP) to cis-vaccenoyl-ACP (cis-octadec-11-enoyl-ACP), an essential step in the thermal regulation of fatty acid composition.</text>
</comment>
<feature type="active site" description="For beta-ketoacyl synthase activity" evidence="15">
    <location>
        <position position="162"/>
    </location>
</feature>
<evidence type="ECO:0000256" key="6">
    <source>
        <dbReference type="ARBA" id="ARBA00022679"/>
    </source>
</evidence>
<keyword evidence="5 14" id="KW-0444">Lipid biosynthesis</keyword>
<dbReference type="CDD" id="cd00834">
    <property type="entry name" value="KAS_I_II"/>
    <property type="match status" value="1"/>
</dbReference>
<keyword evidence="10 14" id="KW-0012">Acyltransferase</keyword>
<dbReference type="PROSITE" id="PS00606">
    <property type="entry name" value="KS3_1"/>
    <property type="match status" value="1"/>
</dbReference>
<feature type="domain" description="Ketosynthase family 3 (KS3)" evidence="17">
    <location>
        <begin position="1"/>
        <end position="409"/>
    </location>
</feature>
<comment type="similarity">
    <text evidence="2 14 16">Belongs to the thiolase-like superfamily. Beta-ketoacyl-ACP synthases family.</text>
</comment>
<dbReference type="PANTHER" id="PTHR11712:SF336">
    <property type="entry name" value="3-OXOACYL-[ACYL-CARRIER-PROTEIN] SYNTHASE, MITOCHONDRIAL"/>
    <property type="match status" value="1"/>
</dbReference>
<dbReference type="PANTHER" id="PTHR11712">
    <property type="entry name" value="POLYKETIDE SYNTHASE-RELATED"/>
    <property type="match status" value="1"/>
</dbReference>
<evidence type="ECO:0000256" key="9">
    <source>
        <dbReference type="ARBA" id="ARBA00023160"/>
    </source>
</evidence>
<dbReference type="InterPro" id="IPR014031">
    <property type="entry name" value="Ketoacyl_synth_C"/>
</dbReference>
<dbReference type="EC" id="2.3.1.179" evidence="3 14"/>
<comment type="pathway">
    <text evidence="1 14">Lipid metabolism; fatty acid biosynthesis.</text>
</comment>
<dbReference type="NCBIfam" id="NF005589">
    <property type="entry name" value="PRK07314.1"/>
    <property type="match status" value="1"/>
</dbReference>
<dbReference type="Gene3D" id="3.40.47.10">
    <property type="match status" value="1"/>
</dbReference>
<evidence type="ECO:0000256" key="5">
    <source>
        <dbReference type="ARBA" id="ARBA00022516"/>
    </source>
</evidence>
<evidence type="ECO:0000256" key="2">
    <source>
        <dbReference type="ARBA" id="ARBA00008467"/>
    </source>
</evidence>
<evidence type="ECO:0000313" key="18">
    <source>
        <dbReference type="EMBL" id="PAB58893.1"/>
    </source>
</evidence>
<dbReference type="InterPro" id="IPR016039">
    <property type="entry name" value="Thiolase-like"/>
</dbReference>
<keyword evidence="8" id="KW-0443">Lipid metabolism</keyword>
<dbReference type="GO" id="GO:0004315">
    <property type="term" value="F:3-oxoacyl-[acyl-carrier-protein] synthase activity"/>
    <property type="evidence" value="ECO:0007669"/>
    <property type="project" value="UniProtKB-UniRule"/>
</dbReference>
<dbReference type="UniPathway" id="UPA00094"/>
<protein>
    <recommendedName>
        <fullName evidence="4 14">3-oxoacyl-[acyl-carrier-protein] synthase 2</fullName>
        <ecNumber evidence="3 14">2.3.1.179</ecNumber>
    </recommendedName>
</protein>
<evidence type="ECO:0000256" key="7">
    <source>
        <dbReference type="ARBA" id="ARBA00022832"/>
    </source>
</evidence>
<evidence type="ECO:0000259" key="17">
    <source>
        <dbReference type="PROSITE" id="PS52004"/>
    </source>
</evidence>
<sequence>MRRVVVTGIGAVTPVGIGKEEFWKNIKEGKSGIGMITNFDTENHTVKIAGEVKDFDPLRFFEKKEAKRMDTFTQFGIAASKLAVEDAKLDLDKVEKERFGVIIGSGIGGIQTFEKEFEKMSNKGPGRVSPFFIPMMITNIASGHISMALGAKGPNTTVVTACASSTNAVGDAFKAIQRNDADIMITGGTEASITPLSIAGFANMKALCTRNDEPEKASRPFDKDRSGFVMGEGSGMLVIEELEHALNRGAHIYAEIVGYGMSADAYHITAPAPGGEGAARSMMNALKDGNVDPNELNYINAHGTSTPMNDKNETAAIKTVFKDHAKDIAISSSKSMTGHLLGAAGGVEAIVCALAIDENFVPPTINYTTPDEECDLDYVPNVGREMEVNYALSNSLGFGGHNATILLKKYK</sequence>
<organism evidence="18 19">
    <name type="scientific">Anaeromicrobium sediminis</name>
    <dbReference type="NCBI Taxonomy" id="1478221"/>
    <lineage>
        <taxon>Bacteria</taxon>
        <taxon>Bacillati</taxon>
        <taxon>Bacillota</taxon>
        <taxon>Clostridia</taxon>
        <taxon>Peptostreptococcales</taxon>
        <taxon>Thermotaleaceae</taxon>
        <taxon>Anaeromicrobium</taxon>
    </lineage>
</organism>
<dbReference type="InterPro" id="IPR018201">
    <property type="entry name" value="Ketoacyl_synth_AS"/>
</dbReference>
<dbReference type="GO" id="GO:0006633">
    <property type="term" value="P:fatty acid biosynthetic process"/>
    <property type="evidence" value="ECO:0007669"/>
    <property type="project" value="UniProtKB-UniRule"/>
</dbReference>
<comment type="catalytic activity">
    <reaction evidence="13 14">
        <text>a fatty acyl-[ACP] + malonyl-[ACP] + H(+) = a 3-oxoacyl-[ACP] + holo-[ACP] + CO2</text>
        <dbReference type="Rhea" id="RHEA:22836"/>
        <dbReference type="Rhea" id="RHEA-COMP:9623"/>
        <dbReference type="Rhea" id="RHEA-COMP:9685"/>
        <dbReference type="Rhea" id="RHEA-COMP:9916"/>
        <dbReference type="Rhea" id="RHEA-COMP:14125"/>
        <dbReference type="ChEBI" id="CHEBI:15378"/>
        <dbReference type="ChEBI" id="CHEBI:16526"/>
        <dbReference type="ChEBI" id="CHEBI:64479"/>
        <dbReference type="ChEBI" id="CHEBI:78449"/>
        <dbReference type="ChEBI" id="CHEBI:78776"/>
        <dbReference type="ChEBI" id="CHEBI:138651"/>
    </reaction>
</comment>
<evidence type="ECO:0000256" key="1">
    <source>
        <dbReference type="ARBA" id="ARBA00005194"/>
    </source>
</evidence>
<dbReference type="AlphaFoldDB" id="A0A267MJC5"/>
<dbReference type="PIRSF" id="PIRSF000447">
    <property type="entry name" value="KAS_II"/>
    <property type="match status" value="1"/>
</dbReference>
<dbReference type="NCBIfam" id="TIGR03150">
    <property type="entry name" value="fabF"/>
    <property type="match status" value="1"/>
</dbReference>
<dbReference type="InterPro" id="IPR014030">
    <property type="entry name" value="Ketoacyl_synth_N"/>
</dbReference>
<dbReference type="PROSITE" id="PS52004">
    <property type="entry name" value="KS3_2"/>
    <property type="match status" value="1"/>
</dbReference>
<keyword evidence="9 14" id="KW-0275">Fatty acid biosynthesis</keyword>
<evidence type="ECO:0000256" key="11">
    <source>
        <dbReference type="ARBA" id="ARBA00024006"/>
    </source>
</evidence>
<dbReference type="NCBIfam" id="NF004970">
    <property type="entry name" value="PRK06333.1"/>
    <property type="match status" value="1"/>
</dbReference>
<comment type="catalytic activity">
    <reaction evidence="12 14">
        <text>(9Z)-hexadecenoyl-[ACP] + malonyl-[ACP] + H(+) = 3-oxo-(11Z)-octadecenoyl-[ACP] + holo-[ACP] + CO2</text>
        <dbReference type="Rhea" id="RHEA:55040"/>
        <dbReference type="Rhea" id="RHEA-COMP:9623"/>
        <dbReference type="Rhea" id="RHEA-COMP:9685"/>
        <dbReference type="Rhea" id="RHEA-COMP:10800"/>
        <dbReference type="Rhea" id="RHEA-COMP:14074"/>
        <dbReference type="ChEBI" id="CHEBI:15378"/>
        <dbReference type="ChEBI" id="CHEBI:16526"/>
        <dbReference type="ChEBI" id="CHEBI:64479"/>
        <dbReference type="ChEBI" id="CHEBI:78449"/>
        <dbReference type="ChEBI" id="CHEBI:83989"/>
        <dbReference type="ChEBI" id="CHEBI:138538"/>
        <dbReference type="EC" id="2.3.1.179"/>
    </reaction>
</comment>
<reference evidence="18 19" key="1">
    <citation type="submission" date="2017-06" db="EMBL/GenBank/DDBJ databases">
        <title>Draft genome sequence of anaerobic fermentative bacterium Anaeromicrobium sediminis DY2726D isolated from West Pacific Ocean sediments.</title>
        <authorList>
            <person name="Zeng X."/>
        </authorList>
    </citation>
    <scope>NUCLEOTIDE SEQUENCE [LARGE SCALE GENOMIC DNA]</scope>
    <source>
        <strain evidence="18 19">DY2726D</strain>
    </source>
</reference>
<comment type="caution">
    <text evidence="18">The sequence shown here is derived from an EMBL/GenBank/DDBJ whole genome shotgun (WGS) entry which is preliminary data.</text>
</comment>
<evidence type="ECO:0000256" key="14">
    <source>
        <dbReference type="PIRNR" id="PIRNR000447"/>
    </source>
</evidence>
<evidence type="ECO:0000256" key="15">
    <source>
        <dbReference type="PIRSR" id="PIRSR000447-1"/>
    </source>
</evidence>
<gene>
    <name evidence="18" type="primary">fabF</name>
    <name evidence="18" type="ORF">CCE28_13455</name>
</gene>
<dbReference type="Proteomes" id="UP000216024">
    <property type="component" value="Unassembled WGS sequence"/>
</dbReference>
<keyword evidence="6 14" id="KW-0808">Transferase</keyword>
<dbReference type="OrthoDB" id="9808669at2"/>
<keyword evidence="19" id="KW-1185">Reference proteome</keyword>
<dbReference type="GO" id="GO:0005829">
    <property type="term" value="C:cytosol"/>
    <property type="evidence" value="ECO:0007669"/>
    <property type="project" value="TreeGrafter"/>
</dbReference>
<evidence type="ECO:0000256" key="12">
    <source>
        <dbReference type="ARBA" id="ARBA00047318"/>
    </source>
</evidence>
<dbReference type="EMBL" id="NIBG01000011">
    <property type="protein sequence ID" value="PAB58893.1"/>
    <property type="molecule type" value="Genomic_DNA"/>
</dbReference>
<dbReference type="InterPro" id="IPR017568">
    <property type="entry name" value="3-oxoacyl-ACP_synth-2"/>
</dbReference>
<keyword evidence="7" id="KW-0276">Fatty acid metabolism</keyword>
<dbReference type="Pfam" id="PF02801">
    <property type="entry name" value="Ketoacyl-synt_C"/>
    <property type="match status" value="1"/>
</dbReference>
<evidence type="ECO:0000256" key="8">
    <source>
        <dbReference type="ARBA" id="ARBA00023098"/>
    </source>
</evidence>
<dbReference type="InterPro" id="IPR000794">
    <property type="entry name" value="Beta-ketoacyl_synthase"/>
</dbReference>
<evidence type="ECO:0000313" key="19">
    <source>
        <dbReference type="Proteomes" id="UP000216024"/>
    </source>
</evidence>
<evidence type="ECO:0000256" key="4">
    <source>
        <dbReference type="ARBA" id="ARBA00014657"/>
    </source>
</evidence>
<dbReference type="InterPro" id="IPR020841">
    <property type="entry name" value="PKS_Beta-ketoAc_synthase_dom"/>
</dbReference>
<dbReference type="FunFam" id="3.40.47.10:FF:000009">
    <property type="entry name" value="3-oxoacyl-[acyl-carrier-protein] synthase 2"/>
    <property type="match status" value="1"/>
</dbReference>
<evidence type="ECO:0000256" key="13">
    <source>
        <dbReference type="ARBA" id="ARBA00047659"/>
    </source>
</evidence>
<dbReference type="SMART" id="SM00825">
    <property type="entry name" value="PKS_KS"/>
    <property type="match status" value="1"/>
</dbReference>
<evidence type="ECO:0000256" key="3">
    <source>
        <dbReference type="ARBA" id="ARBA00012356"/>
    </source>
</evidence>
<proteinExistence type="inferred from homology"/>